<name>A0A5M8S161_9BACI</name>
<accession>A0A5M8S161</accession>
<dbReference type="RefSeq" id="WP_148956093.1">
    <property type="nucleotide sequence ID" value="NZ_QSND01000001.1"/>
</dbReference>
<sequence length="204" mass="24019">MKQNNPSYTQNWSSYLQQQAVQIERLERQMAAIQLELNQLKENPGTRIDRIEYKFDQLKIERLDGTLNIGLNPADPDNVENFEIAQQQPDIGTLQQELGSQLMQQTRQIVDAYLNEETPLLLEQLEDRYDSKLDDTNRQHIIEDIRKQIDSRIRYYVKHVKPDDSISPREHAERLADYVKQDIARAIEHFLQSIPDEMKGNENE</sequence>
<dbReference type="AlphaFoldDB" id="A0A5M8S161"/>
<dbReference type="EMBL" id="QSND01000001">
    <property type="protein sequence ID" value="KAA6453390.1"/>
    <property type="molecule type" value="Genomic_DNA"/>
</dbReference>
<organism evidence="2 3">
    <name type="scientific">Bacillus swezeyi</name>
    <dbReference type="NCBI Taxonomy" id="1925020"/>
    <lineage>
        <taxon>Bacteria</taxon>
        <taxon>Bacillati</taxon>
        <taxon>Bacillota</taxon>
        <taxon>Bacilli</taxon>
        <taxon>Bacillales</taxon>
        <taxon>Bacillaceae</taxon>
        <taxon>Bacillus</taxon>
    </lineage>
</organism>
<reference evidence="2 3" key="1">
    <citation type="submission" date="2018-08" db="EMBL/GenBank/DDBJ databases">
        <title>Bacillus phenotypic plasticity.</title>
        <authorList>
            <person name="Hurtado E."/>
        </authorList>
    </citation>
    <scope>NUCLEOTIDE SEQUENCE [LARGE SCALE GENOMIC DNA]</scope>
    <source>
        <strain evidence="2 3">427</strain>
    </source>
</reference>
<feature type="coiled-coil region" evidence="1">
    <location>
        <begin position="16"/>
        <end position="43"/>
    </location>
</feature>
<dbReference type="Proteomes" id="UP000324326">
    <property type="component" value="Unassembled WGS sequence"/>
</dbReference>
<protein>
    <submittedName>
        <fullName evidence="2">Spore gernimation protein GerPC</fullName>
    </submittedName>
</protein>
<dbReference type="InterPro" id="IPR019673">
    <property type="entry name" value="Spore_germination_GerPC"/>
</dbReference>
<dbReference type="STRING" id="1925020.BTA30_05985"/>
<dbReference type="Pfam" id="PF10737">
    <property type="entry name" value="GerPC"/>
    <property type="match status" value="1"/>
</dbReference>
<evidence type="ECO:0000313" key="3">
    <source>
        <dbReference type="Proteomes" id="UP000324326"/>
    </source>
</evidence>
<keyword evidence="1" id="KW-0175">Coiled coil</keyword>
<proteinExistence type="predicted"/>
<gene>
    <name evidence="2" type="ORF">DX927_04115</name>
</gene>
<evidence type="ECO:0000256" key="1">
    <source>
        <dbReference type="SAM" id="Coils"/>
    </source>
</evidence>
<comment type="caution">
    <text evidence="2">The sequence shown here is derived from an EMBL/GenBank/DDBJ whole genome shotgun (WGS) entry which is preliminary data.</text>
</comment>
<evidence type="ECO:0000313" key="2">
    <source>
        <dbReference type="EMBL" id="KAA6453390.1"/>
    </source>
</evidence>